<reference evidence="2 3" key="2">
    <citation type="journal article" date="2012" name="BMC Genomics">
        <title>The genome of Pelobacter carbinolicus reveals surprising metabolic capabilities and physiological features.</title>
        <authorList>
            <person name="Aklujkar M."/>
            <person name="Haveman S.A."/>
            <person name="Didonato R.Jr."/>
            <person name="Chertkov O."/>
            <person name="Han C.S."/>
            <person name="Land M.L."/>
            <person name="Brown P."/>
            <person name="Lovley D.R."/>
        </authorList>
    </citation>
    <scope>NUCLEOTIDE SEQUENCE [LARGE SCALE GENOMIC DNA]</scope>
    <source>
        <strain evidence="3">DSM 2380 / NBRC 103641 / GraBd1</strain>
    </source>
</reference>
<dbReference type="KEGG" id="pca:Pcar_2267"/>
<evidence type="ECO:0000313" key="2">
    <source>
        <dbReference type="EMBL" id="ABA89506.1"/>
    </source>
</evidence>
<accession>Q3A2A1</accession>
<feature type="domain" description="Glycosyltransferase 2-like" evidence="1">
    <location>
        <begin position="64"/>
        <end position="114"/>
    </location>
</feature>
<dbReference type="EMBL" id="CP000142">
    <property type="protein sequence ID" value="ABA89506.1"/>
    <property type="molecule type" value="Genomic_DNA"/>
</dbReference>
<dbReference type="GO" id="GO:0016740">
    <property type="term" value="F:transferase activity"/>
    <property type="evidence" value="ECO:0007669"/>
    <property type="project" value="UniProtKB-KW"/>
</dbReference>
<keyword evidence="3" id="KW-1185">Reference proteome</keyword>
<reference evidence="3" key="1">
    <citation type="submission" date="2005-10" db="EMBL/GenBank/DDBJ databases">
        <title>Complete sequence of Pelobacter carbinolicus DSM 2380.</title>
        <authorList>
            <person name="Copeland A."/>
            <person name="Lucas S."/>
            <person name="Lapidus A."/>
            <person name="Barry K."/>
            <person name="Detter J.C."/>
            <person name="Glavina T."/>
            <person name="Hammon N."/>
            <person name="Israni S."/>
            <person name="Pitluck S."/>
            <person name="Chertkov O."/>
            <person name="Schmutz J."/>
            <person name="Larimer F."/>
            <person name="Land M."/>
            <person name="Kyrpides N."/>
            <person name="Ivanova N."/>
            <person name="Richardson P."/>
        </authorList>
    </citation>
    <scope>NUCLEOTIDE SEQUENCE [LARGE SCALE GENOMIC DNA]</scope>
    <source>
        <strain evidence="3">DSM 2380 / NBRC 103641 / GraBd1</strain>
    </source>
</reference>
<keyword evidence="2" id="KW-0808">Transferase</keyword>
<dbReference type="STRING" id="338963.Pcar_2267"/>
<dbReference type="SUPFAM" id="SSF53448">
    <property type="entry name" value="Nucleotide-diphospho-sugar transferases"/>
    <property type="match status" value="1"/>
</dbReference>
<dbReference type="InterPro" id="IPR001173">
    <property type="entry name" value="Glyco_trans_2-like"/>
</dbReference>
<dbReference type="InterPro" id="IPR029044">
    <property type="entry name" value="Nucleotide-diphossugar_trans"/>
</dbReference>
<dbReference type="AlphaFoldDB" id="Q3A2A1"/>
<proteinExistence type="predicted"/>
<gene>
    <name evidence="2" type="ordered locus">Pcar_2267</name>
</gene>
<dbReference type="Proteomes" id="UP000002534">
    <property type="component" value="Chromosome"/>
</dbReference>
<sequence>MPHTDRARWDGPLWKEIAKGMEHKVKVDTHVLLMPDTHQGWWEECKASVREEPIHLHEIPGVKGHLGKARANGFRQGTSPYVSCIDPDDLVIPGAFQACIDALEANPDACGAFTDELLIDINGRTIKPGIWSGETWNPLLQLEPKYLHHIYVMRRSCVEPYLTELEEKWPWLGDFVLKGLICKHGPWIHVNRFGYKWRIHRTNNHKDFPVKDVYAARWQVIPTLYEAAIKYKARLATPAAAQGTTS</sequence>
<dbReference type="HOGENOM" id="CLU_1128228_0_0_7"/>
<protein>
    <submittedName>
        <fullName evidence="2">Glycosyltransferase, putative</fullName>
    </submittedName>
</protein>
<name>Q3A2A1_SYNC1</name>
<organism evidence="2 3">
    <name type="scientific">Syntrophotalea carbinolica (strain DSM 2380 / NBRC 103641 / GraBd1)</name>
    <name type="common">Pelobacter carbinolicus</name>
    <dbReference type="NCBI Taxonomy" id="338963"/>
    <lineage>
        <taxon>Bacteria</taxon>
        <taxon>Pseudomonadati</taxon>
        <taxon>Thermodesulfobacteriota</taxon>
        <taxon>Desulfuromonadia</taxon>
        <taxon>Desulfuromonadales</taxon>
        <taxon>Syntrophotaleaceae</taxon>
        <taxon>Syntrophotalea</taxon>
    </lineage>
</organism>
<dbReference type="eggNOG" id="COG1216">
    <property type="taxonomic scope" value="Bacteria"/>
</dbReference>
<evidence type="ECO:0000313" key="3">
    <source>
        <dbReference type="Proteomes" id="UP000002534"/>
    </source>
</evidence>
<evidence type="ECO:0000259" key="1">
    <source>
        <dbReference type="Pfam" id="PF00535"/>
    </source>
</evidence>
<dbReference type="Pfam" id="PF00535">
    <property type="entry name" value="Glycos_transf_2"/>
    <property type="match status" value="1"/>
</dbReference>
<dbReference type="Gene3D" id="3.90.550.10">
    <property type="entry name" value="Spore Coat Polysaccharide Biosynthesis Protein SpsA, Chain A"/>
    <property type="match status" value="1"/>
</dbReference>